<dbReference type="InterPro" id="IPR005119">
    <property type="entry name" value="LysR_subst-bd"/>
</dbReference>
<evidence type="ECO:0000256" key="1">
    <source>
        <dbReference type="ARBA" id="ARBA00009437"/>
    </source>
</evidence>
<comment type="similarity">
    <text evidence="1">Belongs to the LysR transcriptional regulatory family.</text>
</comment>
<name>A0ABT2R2V7_9GAMM</name>
<gene>
    <name evidence="6" type="ORF">MA04_03359</name>
</gene>
<dbReference type="InterPro" id="IPR036390">
    <property type="entry name" value="WH_DNA-bd_sf"/>
</dbReference>
<dbReference type="Proteomes" id="UP001064106">
    <property type="component" value="Unassembled WGS sequence"/>
</dbReference>
<reference evidence="6" key="1">
    <citation type="submission" date="2012-09" db="EMBL/GenBank/DDBJ databases">
        <title>Genome Sequence of alkane-degrading Bacterium Alcanivorax balearicus MACL04.</title>
        <authorList>
            <person name="Lai Q."/>
            <person name="Shao Z."/>
        </authorList>
    </citation>
    <scope>NUCLEOTIDE SEQUENCE</scope>
    <source>
        <strain evidence="6">MACL04</strain>
    </source>
</reference>
<dbReference type="InterPro" id="IPR036388">
    <property type="entry name" value="WH-like_DNA-bd_sf"/>
</dbReference>
<organism evidence="6 7">
    <name type="scientific">Alloalcanivorax balearicus MACL04</name>
    <dbReference type="NCBI Taxonomy" id="1177182"/>
    <lineage>
        <taxon>Bacteria</taxon>
        <taxon>Pseudomonadati</taxon>
        <taxon>Pseudomonadota</taxon>
        <taxon>Gammaproteobacteria</taxon>
        <taxon>Oceanospirillales</taxon>
        <taxon>Alcanivoracaceae</taxon>
        <taxon>Alloalcanivorax</taxon>
    </lineage>
</organism>
<proteinExistence type="inferred from homology"/>
<dbReference type="Pfam" id="PF00126">
    <property type="entry name" value="HTH_1"/>
    <property type="match status" value="1"/>
</dbReference>
<feature type="domain" description="HTH lysR-type" evidence="5">
    <location>
        <begin position="1"/>
        <end position="59"/>
    </location>
</feature>
<protein>
    <submittedName>
        <fullName evidence="6">Transcriptional regulator of glycine cleavage system operon, lysr family protein</fullName>
    </submittedName>
</protein>
<dbReference type="CDD" id="cd08422">
    <property type="entry name" value="PBP2_CrgA_like"/>
    <property type="match status" value="1"/>
</dbReference>
<evidence type="ECO:0000259" key="5">
    <source>
        <dbReference type="PROSITE" id="PS50931"/>
    </source>
</evidence>
<evidence type="ECO:0000313" key="6">
    <source>
        <dbReference type="EMBL" id="MCU5784059.1"/>
    </source>
</evidence>
<dbReference type="SUPFAM" id="SSF53850">
    <property type="entry name" value="Periplasmic binding protein-like II"/>
    <property type="match status" value="1"/>
</dbReference>
<dbReference type="PANTHER" id="PTHR30537">
    <property type="entry name" value="HTH-TYPE TRANSCRIPTIONAL REGULATOR"/>
    <property type="match status" value="1"/>
</dbReference>
<dbReference type="InterPro" id="IPR000847">
    <property type="entry name" value="LysR_HTH_N"/>
</dbReference>
<dbReference type="Gene3D" id="3.40.190.290">
    <property type="match status" value="1"/>
</dbReference>
<dbReference type="EMBL" id="ARXS01000024">
    <property type="protein sequence ID" value="MCU5784059.1"/>
    <property type="molecule type" value="Genomic_DNA"/>
</dbReference>
<evidence type="ECO:0000256" key="3">
    <source>
        <dbReference type="ARBA" id="ARBA00023125"/>
    </source>
</evidence>
<keyword evidence="7" id="KW-1185">Reference proteome</keyword>
<dbReference type="Pfam" id="PF03466">
    <property type="entry name" value="LysR_substrate"/>
    <property type="match status" value="1"/>
</dbReference>
<keyword evidence="4" id="KW-0804">Transcription</keyword>
<evidence type="ECO:0000256" key="4">
    <source>
        <dbReference type="ARBA" id="ARBA00023163"/>
    </source>
</evidence>
<dbReference type="SUPFAM" id="SSF46785">
    <property type="entry name" value="Winged helix' DNA-binding domain"/>
    <property type="match status" value="1"/>
</dbReference>
<keyword evidence="2" id="KW-0805">Transcription regulation</keyword>
<dbReference type="InterPro" id="IPR058163">
    <property type="entry name" value="LysR-type_TF_proteobact-type"/>
</dbReference>
<dbReference type="PANTHER" id="PTHR30537:SF35">
    <property type="entry name" value="TRANSCRIPTIONAL REGULATORY PROTEIN"/>
    <property type="match status" value="1"/>
</dbReference>
<dbReference type="RefSeq" id="WP_163121516.1">
    <property type="nucleotide sequence ID" value="NZ_ARXS01000024.1"/>
</dbReference>
<comment type="caution">
    <text evidence="6">The sequence shown here is derived from an EMBL/GenBank/DDBJ whole genome shotgun (WGS) entry which is preliminary data.</text>
</comment>
<accession>A0ABT2R2V7</accession>
<dbReference type="PROSITE" id="PS50931">
    <property type="entry name" value="HTH_LYSR"/>
    <property type="match status" value="1"/>
</dbReference>
<keyword evidence="3" id="KW-0238">DNA-binding</keyword>
<dbReference type="Gene3D" id="1.10.10.10">
    <property type="entry name" value="Winged helix-like DNA-binding domain superfamily/Winged helix DNA-binding domain"/>
    <property type="match status" value="1"/>
</dbReference>
<evidence type="ECO:0000256" key="2">
    <source>
        <dbReference type="ARBA" id="ARBA00023015"/>
    </source>
</evidence>
<evidence type="ECO:0000313" key="7">
    <source>
        <dbReference type="Proteomes" id="UP001064106"/>
    </source>
</evidence>
<sequence length="306" mass="33447">MDRLIAARVFVSIVEQGSLSAAARTLDLSRAQVTRYLARMEQWADARLLHRSTRRLSLTAAGERALSGCREMLTLAEDIETLGGTDGGQPRGRLRVACTPSLAQAALGKALTGYLQAYRHTAIDLQVGYHPVNLVEERIDLAIRITNQLDPNLIARRLANCASVVCAAPSYLAAHGMPERVEALADHNCLTYSYFGKSLWRFHRHGRHGGEGDGGEVSVPVEGTLNANDPMALLEAASEGLGIALQPVYAAAPLIKSGRLVALLPDWRPEDLAISAIYRSRRHMPPALRALLDHLAEWFGQDPLWH</sequence>